<dbReference type="AlphaFoldDB" id="S9PBD4"/>
<feature type="region of interest" description="Disordered" evidence="1">
    <location>
        <begin position="59"/>
        <end position="81"/>
    </location>
</feature>
<accession>S9PBD4</accession>
<protein>
    <submittedName>
        <fullName evidence="2">Molybdopterin-guanine dinucleotide biosynthesis protein A</fullName>
    </submittedName>
</protein>
<dbReference type="eggNOG" id="COG0746">
    <property type="taxonomic scope" value="Bacteria"/>
</dbReference>
<keyword evidence="3" id="KW-1185">Reference proteome</keyword>
<dbReference type="Proteomes" id="UP000011682">
    <property type="component" value="Unassembled WGS sequence"/>
</dbReference>
<reference evidence="2" key="1">
    <citation type="submission" date="2013-05" db="EMBL/GenBank/DDBJ databases">
        <title>Genome assembly of Cystobacter fuscus DSM 2262.</title>
        <authorList>
            <person name="Sharma G."/>
            <person name="Khatri I."/>
            <person name="Kaur C."/>
            <person name="Mayilraj S."/>
            <person name="Subramanian S."/>
        </authorList>
    </citation>
    <scope>NUCLEOTIDE SEQUENCE [LARGE SCALE GENOMIC DNA]</scope>
    <source>
        <strain evidence="2">DSM 2262</strain>
    </source>
</reference>
<dbReference type="InterPro" id="IPR029044">
    <property type="entry name" value="Nucleotide-diphossugar_trans"/>
</dbReference>
<gene>
    <name evidence="2" type="ORF">D187_002733</name>
</gene>
<proteinExistence type="predicted"/>
<dbReference type="Gene3D" id="3.90.550.10">
    <property type="entry name" value="Spore Coat Polysaccharide Biosynthesis Protein SpsA, Chain A"/>
    <property type="match status" value="1"/>
</dbReference>
<dbReference type="EMBL" id="ANAH02000016">
    <property type="protein sequence ID" value="EPX59572.1"/>
    <property type="molecule type" value="Genomic_DNA"/>
</dbReference>
<evidence type="ECO:0000313" key="2">
    <source>
        <dbReference type="EMBL" id="EPX59572.1"/>
    </source>
</evidence>
<evidence type="ECO:0000256" key="1">
    <source>
        <dbReference type="SAM" id="MobiDB-lite"/>
    </source>
</evidence>
<name>S9PBD4_CYSF2</name>
<sequence length="81" mass="8761">MEPLLALYRKALAGPWGEALRAEEPSLQSLVSRCRARRMPEDSLRAVDAEPRSVVSVNTPEGLARHGASLPSPGLRGNARD</sequence>
<organism evidence="2 3">
    <name type="scientific">Cystobacter fuscus (strain ATCC 25194 / DSM 2262 / NBRC 100088 / M29)</name>
    <dbReference type="NCBI Taxonomy" id="1242864"/>
    <lineage>
        <taxon>Bacteria</taxon>
        <taxon>Pseudomonadati</taxon>
        <taxon>Myxococcota</taxon>
        <taxon>Myxococcia</taxon>
        <taxon>Myxococcales</taxon>
        <taxon>Cystobacterineae</taxon>
        <taxon>Archangiaceae</taxon>
        <taxon>Cystobacter</taxon>
    </lineage>
</organism>
<evidence type="ECO:0000313" key="3">
    <source>
        <dbReference type="Proteomes" id="UP000011682"/>
    </source>
</evidence>
<comment type="caution">
    <text evidence="2">The sequence shown here is derived from an EMBL/GenBank/DDBJ whole genome shotgun (WGS) entry which is preliminary data.</text>
</comment>